<dbReference type="SMART" id="SM00052">
    <property type="entry name" value="EAL"/>
    <property type="match status" value="1"/>
</dbReference>
<keyword evidence="1" id="KW-1133">Transmembrane helix</keyword>
<accession>A0A931G3R7</accession>
<dbReference type="SUPFAM" id="SSF141868">
    <property type="entry name" value="EAL domain-like"/>
    <property type="match status" value="1"/>
</dbReference>
<dbReference type="RefSeq" id="WP_196419001.1">
    <property type="nucleotide sequence ID" value="NZ_JADQTO010000025.1"/>
</dbReference>
<evidence type="ECO:0000256" key="1">
    <source>
        <dbReference type="SAM" id="Phobius"/>
    </source>
</evidence>
<organism evidence="4 5">
    <name type="scientific">Actinoplanes aureus</name>
    <dbReference type="NCBI Taxonomy" id="2792083"/>
    <lineage>
        <taxon>Bacteria</taxon>
        <taxon>Bacillati</taxon>
        <taxon>Actinomycetota</taxon>
        <taxon>Actinomycetes</taxon>
        <taxon>Micromonosporales</taxon>
        <taxon>Micromonosporaceae</taxon>
        <taxon>Actinoplanes</taxon>
    </lineage>
</organism>
<dbReference type="CDD" id="cd01948">
    <property type="entry name" value="EAL"/>
    <property type="match status" value="1"/>
</dbReference>
<feature type="transmembrane region" description="Helical" evidence="1">
    <location>
        <begin position="103"/>
        <end position="119"/>
    </location>
</feature>
<feature type="transmembrane region" description="Helical" evidence="1">
    <location>
        <begin position="298"/>
        <end position="316"/>
    </location>
</feature>
<keyword evidence="1" id="KW-0812">Transmembrane</keyword>
<dbReference type="InterPro" id="IPR052155">
    <property type="entry name" value="Biofilm_reg_signaling"/>
</dbReference>
<dbReference type="EMBL" id="JADQTO010000025">
    <property type="protein sequence ID" value="MBG0567241.1"/>
    <property type="molecule type" value="Genomic_DNA"/>
</dbReference>
<dbReference type="SUPFAM" id="SSF55073">
    <property type="entry name" value="Nucleotide cyclase"/>
    <property type="match status" value="1"/>
</dbReference>
<gene>
    <name evidence="4" type="ORF">I4J89_37915</name>
</gene>
<dbReference type="Pfam" id="PF00990">
    <property type="entry name" value="GGDEF"/>
    <property type="match status" value="1"/>
</dbReference>
<dbReference type="InterPro" id="IPR043128">
    <property type="entry name" value="Rev_trsase/Diguanyl_cyclase"/>
</dbReference>
<dbReference type="InterPro" id="IPR000160">
    <property type="entry name" value="GGDEF_dom"/>
</dbReference>
<name>A0A931G3R7_9ACTN</name>
<feature type="transmembrane region" description="Helical" evidence="1">
    <location>
        <begin position="226"/>
        <end position="245"/>
    </location>
</feature>
<dbReference type="InterPro" id="IPR001633">
    <property type="entry name" value="EAL_dom"/>
</dbReference>
<reference evidence="4" key="1">
    <citation type="submission" date="2020-11" db="EMBL/GenBank/DDBJ databases">
        <title>Isolation and identification of active actinomycetes.</title>
        <authorList>
            <person name="Sun X."/>
        </authorList>
    </citation>
    <scope>NUCLEOTIDE SEQUENCE</scope>
    <source>
        <strain evidence="4">NEAU-A11</strain>
    </source>
</reference>
<evidence type="ECO:0000313" key="4">
    <source>
        <dbReference type="EMBL" id="MBG0567241.1"/>
    </source>
</evidence>
<protein>
    <submittedName>
        <fullName evidence="4">GGDEF domain-containing protein</fullName>
    </submittedName>
</protein>
<sequence length="788" mass="83612">MNRSSRSATHLRRHAWMLCLIIGLLVAVAAPLMDDFSRQIAYILASGAAFAAVVAGTRLHRHIRWPWRAMAAAVVCSCAANTIWAVGLAVGQPIAMRVSAVDILYLSMYVLLMIGLLALPGDRIASRWSGVSEAGIAFCTGTVLVWVLLYDPFVHDHGPWPGAPSVIAYPWLDLLMLAAVTRLVVALRRLTRSDWMLVAATVVLTAADVVYFIATANGGSWAGPAWSAAGWVLALLLIGAAALHPDTSAPTGTEEHAGSGQSWRTVALNAALVLVGPVATTYLVTGEEKGHDLDHVDLVLPLAATALTAVLLVIRSSHATWTANRRAGRLRDALREQAELQRSLSHQARHDALTGLPNRVEMTRLIAEAAAGGDGGVLLLLDLDGFKDVNERLGHPTGDALLIAVAERLTGLLGAGEHVARLGGDEYALLVGPGSGGEPLVDAMRRPLTAGDQVLHVTASVGVRVIEPGSDAVQLLADADLALYAAKAAGKDCAALFDVAMRDEQGERIRLLERLRAAVDAGEFAVHYQPIVNLDNGTPTAAEALVRWIPPGQAPIGPDRFIPAAEDSGLIVALGEWVLRRACRDAAPWYQRWGTTLTVNVSPRQLIDPHFTRKVVSALRDSGLPATALTLEITEGVLVRSGGHAQQALVHLSALRAEGVRVAIDDFGTGYSSLAYLRDLPIDVLKIDRSFMPAGNGHGDGDAQQTALVRTIVDLARSLGLTTVAEGVETAYHADLLRALGCDRGQGYHFARPIPAPELAMMFAETVIVQFGPLSADQQNDAGCGVSV</sequence>
<feature type="domain" description="GGDEF" evidence="3">
    <location>
        <begin position="374"/>
        <end position="499"/>
    </location>
</feature>
<feature type="transmembrane region" description="Helical" evidence="1">
    <location>
        <begin position="169"/>
        <end position="188"/>
    </location>
</feature>
<proteinExistence type="predicted"/>
<dbReference type="Proteomes" id="UP000598146">
    <property type="component" value="Unassembled WGS sequence"/>
</dbReference>
<feature type="transmembrane region" description="Helical" evidence="1">
    <location>
        <begin position="195"/>
        <end position="214"/>
    </location>
</feature>
<dbReference type="InterPro" id="IPR035919">
    <property type="entry name" value="EAL_sf"/>
</dbReference>
<dbReference type="PROSITE" id="PS50883">
    <property type="entry name" value="EAL"/>
    <property type="match status" value="1"/>
</dbReference>
<dbReference type="InterPro" id="IPR029787">
    <property type="entry name" value="Nucleotide_cyclase"/>
</dbReference>
<dbReference type="PANTHER" id="PTHR44757">
    <property type="entry name" value="DIGUANYLATE CYCLASE DGCP"/>
    <property type="match status" value="1"/>
</dbReference>
<dbReference type="PROSITE" id="PS50887">
    <property type="entry name" value="GGDEF"/>
    <property type="match status" value="1"/>
</dbReference>
<dbReference type="SMART" id="SM00267">
    <property type="entry name" value="GGDEF"/>
    <property type="match status" value="1"/>
</dbReference>
<dbReference type="NCBIfam" id="TIGR00254">
    <property type="entry name" value="GGDEF"/>
    <property type="match status" value="1"/>
</dbReference>
<feature type="transmembrane region" description="Helical" evidence="1">
    <location>
        <begin position="131"/>
        <end position="149"/>
    </location>
</feature>
<dbReference type="CDD" id="cd01949">
    <property type="entry name" value="GGDEF"/>
    <property type="match status" value="1"/>
</dbReference>
<feature type="domain" description="EAL" evidence="2">
    <location>
        <begin position="508"/>
        <end position="767"/>
    </location>
</feature>
<dbReference type="PANTHER" id="PTHR44757:SF2">
    <property type="entry name" value="BIOFILM ARCHITECTURE MAINTENANCE PROTEIN MBAA"/>
    <property type="match status" value="1"/>
</dbReference>
<keyword evidence="5" id="KW-1185">Reference proteome</keyword>
<dbReference type="Pfam" id="PF00563">
    <property type="entry name" value="EAL"/>
    <property type="match status" value="1"/>
</dbReference>
<evidence type="ECO:0000259" key="2">
    <source>
        <dbReference type="PROSITE" id="PS50883"/>
    </source>
</evidence>
<dbReference type="Gene3D" id="3.20.20.450">
    <property type="entry name" value="EAL domain"/>
    <property type="match status" value="1"/>
</dbReference>
<dbReference type="AlphaFoldDB" id="A0A931G3R7"/>
<evidence type="ECO:0000259" key="3">
    <source>
        <dbReference type="PROSITE" id="PS50887"/>
    </source>
</evidence>
<evidence type="ECO:0000313" key="5">
    <source>
        <dbReference type="Proteomes" id="UP000598146"/>
    </source>
</evidence>
<keyword evidence="1" id="KW-0472">Membrane</keyword>
<feature type="transmembrane region" description="Helical" evidence="1">
    <location>
        <begin position="69"/>
        <end position="91"/>
    </location>
</feature>
<comment type="caution">
    <text evidence="4">The sequence shown here is derived from an EMBL/GenBank/DDBJ whole genome shotgun (WGS) entry which is preliminary data.</text>
</comment>
<feature type="transmembrane region" description="Helical" evidence="1">
    <location>
        <begin position="266"/>
        <end position="286"/>
    </location>
</feature>
<dbReference type="Gene3D" id="3.30.70.270">
    <property type="match status" value="1"/>
</dbReference>
<feature type="transmembrane region" description="Helical" evidence="1">
    <location>
        <begin position="39"/>
        <end position="57"/>
    </location>
</feature>